<keyword evidence="2" id="KW-0677">Repeat</keyword>
<dbReference type="Ensembl" id="ENSCCRT00010088935.1">
    <property type="protein sequence ID" value="ENSCCRP00010080142.1"/>
    <property type="gene ID" value="ENSCCRG00010035045.1"/>
</dbReference>
<keyword evidence="4" id="KW-1185">Reference proteome</keyword>
<dbReference type="Gene3D" id="3.80.10.10">
    <property type="entry name" value="Ribonuclease Inhibitor"/>
    <property type="match status" value="2"/>
</dbReference>
<dbReference type="InterPro" id="IPR051261">
    <property type="entry name" value="NLR"/>
</dbReference>
<proteinExistence type="predicted"/>
<evidence type="ECO:0000313" key="3">
    <source>
        <dbReference type="Ensembl" id="ENSCCRP00010080142.1"/>
    </source>
</evidence>
<dbReference type="Pfam" id="PF13516">
    <property type="entry name" value="LRR_6"/>
    <property type="match status" value="7"/>
</dbReference>
<dbReference type="FunFam" id="3.80.10.10:FF:000782">
    <property type="entry name" value="Si:ch211-196h16.4"/>
    <property type="match status" value="1"/>
</dbReference>
<name>A0A8C1MS28_CYPCA</name>
<dbReference type="PROSITE" id="PS51450">
    <property type="entry name" value="LRR"/>
    <property type="match status" value="2"/>
</dbReference>
<reference evidence="3" key="1">
    <citation type="submission" date="2025-08" db="UniProtKB">
        <authorList>
            <consortium name="Ensembl"/>
        </authorList>
    </citation>
    <scope>IDENTIFICATION</scope>
</reference>
<dbReference type="SMART" id="SM00368">
    <property type="entry name" value="LRR_RI"/>
    <property type="match status" value="10"/>
</dbReference>
<evidence type="ECO:0000256" key="2">
    <source>
        <dbReference type="ARBA" id="ARBA00022737"/>
    </source>
</evidence>
<protein>
    <submittedName>
        <fullName evidence="3">Uncharacterized protein</fullName>
    </submittedName>
</protein>
<organism evidence="3 4">
    <name type="scientific">Cyprinus carpio</name>
    <name type="common">Common carp</name>
    <dbReference type="NCBI Taxonomy" id="7962"/>
    <lineage>
        <taxon>Eukaryota</taxon>
        <taxon>Metazoa</taxon>
        <taxon>Chordata</taxon>
        <taxon>Craniata</taxon>
        <taxon>Vertebrata</taxon>
        <taxon>Euteleostomi</taxon>
        <taxon>Actinopterygii</taxon>
        <taxon>Neopterygii</taxon>
        <taxon>Teleostei</taxon>
        <taxon>Ostariophysi</taxon>
        <taxon>Cypriniformes</taxon>
        <taxon>Cyprinidae</taxon>
        <taxon>Cyprininae</taxon>
        <taxon>Cyprinus</taxon>
    </lineage>
</organism>
<dbReference type="Proteomes" id="UP000694427">
    <property type="component" value="Unplaced"/>
</dbReference>
<dbReference type="PANTHER" id="PTHR24106">
    <property type="entry name" value="NACHT, LRR AND CARD DOMAINS-CONTAINING"/>
    <property type="match status" value="1"/>
</dbReference>
<dbReference type="SUPFAM" id="SSF52047">
    <property type="entry name" value="RNI-like"/>
    <property type="match status" value="1"/>
</dbReference>
<reference evidence="3" key="2">
    <citation type="submission" date="2025-09" db="UniProtKB">
        <authorList>
            <consortium name="Ensembl"/>
        </authorList>
    </citation>
    <scope>IDENTIFICATION</scope>
</reference>
<keyword evidence="1" id="KW-0433">Leucine-rich repeat</keyword>
<accession>A0A8C1MS28</accession>
<sequence>RDVIVLYRLYYCGVTAEGCAALASALRSNPSHLRELDLSGNKLKDHGLTLLSVVLEDPHCKLEILWLRYCGVTNEGCAALTSALRSNPEHLRELDLSGNKLGNSVNILSAVLANPHFKLEKLWLHKCGLWRCTALASALRSNPSHLRELNLSGNKLGNSVNLVFALLKDPRCKLKILWLSNCGVTDKGCAALTLALRSNPEHLRELNLSQNKLGDSGVRIFCSILKDPRCKLEILWLRCCDITGECCAALTSALRSNPEHLRHLDLSGNKLQKSGVKWFLDLTNDLHYKLERLYY</sequence>
<dbReference type="AlphaFoldDB" id="A0A8C1MS28"/>
<dbReference type="InterPro" id="IPR001611">
    <property type="entry name" value="Leu-rich_rpt"/>
</dbReference>
<dbReference type="InterPro" id="IPR032675">
    <property type="entry name" value="LRR_dom_sf"/>
</dbReference>
<evidence type="ECO:0000313" key="4">
    <source>
        <dbReference type="Proteomes" id="UP000694427"/>
    </source>
</evidence>
<evidence type="ECO:0000256" key="1">
    <source>
        <dbReference type="ARBA" id="ARBA00022614"/>
    </source>
</evidence>